<organism evidence="1">
    <name type="scientific">hydrocarbon metagenome</name>
    <dbReference type="NCBI Taxonomy" id="938273"/>
    <lineage>
        <taxon>unclassified sequences</taxon>
        <taxon>metagenomes</taxon>
        <taxon>ecological metagenomes</taxon>
    </lineage>
</organism>
<evidence type="ECO:0000313" key="1">
    <source>
        <dbReference type="EMBL" id="KUG14715.1"/>
    </source>
</evidence>
<comment type="caution">
    <text evidence="1">The sequence shown here is derived from an EMBL/GenBank/DDBJ whole genome shotgun (WGS) entry which is preliminary data.</text>
</comment>
<reference evidence="1" key="1">
    <citation type="journal article" date="2015" name="Proc. Natl. Acad. Sci. U.S.A.">
        <title>Networks of energetic and metabolic interactions define dynamics in microbial communities.</title>
        <authorList>
            <person name="Embree M."/>
            <person name="Liu J.K."/>
            <person name="Al-Bassam M.M."/>
            <person name="Zengler K."/>
        </authorList>
    </citation>
    <scope>NUCLEOTIDE SEQUENCE</scope>
</reference>
<name>A0A0W8F1E0_9ZZZZ</name>
<dbReference type="EMBL" id="LNQE01001627">
    <property type="protein sequence ID" value="KUG14715.1"/>
    <property type="molecule type" value="Genomic_DNA"/>
</dbReference>
<protein>
    <submittedName>
        <fullName evidence="1">Uncharacterized protein</fullName>
    </submittedName>
</protein>
<dbReference type="AlphaFoldDB" id="A0A0W8F1E0"/>
<proteinExistence type="predicted"/>
<gene>
    <name evidence="1" type="ORF">ASZ90_015637</name>
</gene>
<accession>A0A0W8F1E0</accession>
<sequence length="45" mass="5430">MYSWTRKFSRYGGMQHVVVEQHDPLFLRFQRGSTDYFCIGVCRAR</sequence>